<keyword evidence="2" id="KW-1185">Reference proteome</keyword>
<dbReference type="PROSITE" id="PS51257">
    <property type="entry name" value="PROKAR_LIPOPROTEIN"/>
    <property type="match status" value="1"/>
</dbReference>
<organism evidence="1 2">
    <name type="scientific">Deinococcus seoulensis</name>
    <dbReference type="NCBI Taxonomy" id="1837379"/>
    <lineage>
        <taxon>Bacteria</taxon>
        <taxon>Thermotogati</taxon>
        <taxon>Deinococcota</taxon>
        <taxon>Deinococci</taxon>
        <taxon>Deinococcales</taxon>
        <taxon>Deinococcaceae</taxon>
        <taxon>Deinococcus</taxon>
    </lineage>
</organism>
<evidence type="ECO:0000313" key="2">
    <source>
        <dbReference type="Proteomes" id="UP000634308"/>
    </source>
</evidence>
<sequence length="125" mass="13579">MVRPALLLVALACAPLLGGCRYTFVPLIPAQVNVDLPVRLTNATLERRGETLNLSAQVDGRFEPGFLTVRWFDGGRLLGSDSVYLDGAQRAATFRWAAAQPGTYRAVLSFGGTVLRQVELYEVAP</sequence>
<accession>A0ABQ2RVH7</accession>
<comment type="caution">
    <text evidence="1">The sequence shown here is derived from an EMBL/GenBank/DDBJ whole genome shotgun (WGS) entry which is preliminary data.</text>
</comment>
<dbReference type="Proteomes" id="UP000634308">
    <property type="component" value="Unassembled WGS sequence"/>
</dbReference>
<proteinExistence type="predicted"/>
<dbReference type="RefSeq" id="WP_189065549.1">
    <property type="nucleotide sequence ID" value="NZ_BMQM01000019.1"/>
</dbReference>
<name>A0ABQ2RVH7_9DEIO</name>
<reference evidence="2" key="1">
    <citation type="journal article" date="2019" name="Int. J. Syst. Evol. Microbiol.">
        <title>The Global Catalogue of Microorganisms (GCM) 10K type strain sequencing project: providing services to taxonomists for standard genome sequencing and annotation.</title>
        <authorList>
            <consortium name="The Broad Institute Genomics Platform"/>
            <consortium name="The Broad Institute Genome Sequencing Center for Infectious Disease"/>
            <person name="Wu L."/>
            <person name="Ma J."/>
        </authorList>
    </citation>
    <scope>NUCLEOTIDE SEQUENCE [LARGE SCALE GENOMIC DNA]</scope>
    <source>
        <strain evidence="2">JCM 31404</strain>
    </source>
</reference>
<evidence type="ECO:0000313" key="1">
    <source>
        <dbReference type="EMBL" id="GGR63744.1"/>
    </source>
</evidence>
<evidence type="ECO:0008006" key="3">
    <source>
        <dbReference type="Google" id="ProtNLM"/>
    </source>
</evidence>
<protein>
    <recommendedName>
        <fullName evidence="3">Ig-like domain-containing protein</fullName>
    </recommendedName>
</protein>
<dbReference type="EMBL" id="BMQM01000019">
    <property type="protein sequence ID" value="GGR63744.1"/>
    <property type="molecule type" value="Genomic_DNA"/>
</dbReference>
<gene>
    <name evidence="1" type="ORF">GCM10008959_27290</name>
</gene>